<reference evidence="4 5" key="1">
    <citation type="submission" date="2020-01" db="EMBL/GenBank/DDBJ databases">
        <title>Paenibacillus soybeanensis sp. nov. isolated from the nodules of soybean (Glycine max(L.) Merr).</title>
        <authorList>
            <person name="Wang H."/>
        </authorList>
    </citation>
    <scope>NUCLEOTIDE SEQUENCE [LARGE SCALE GENOMIC DNA]</scope>
    <source>
        <strain evidence="4 5">DSM 23054</strain>
    </source>
</reference>
<dbReference type="AlphaFoldDB" id="A0A7X4YS00"/>
<name>A0A7X4YS00_9BACL</name>
<dbReference type="RefSeq" id="WP_161699393.1">
    <property type="nucleotide sequence ID" value="NZ_JAAAMU010000007.1"/>
</dbReference>
<dbReference type="InterPro" id="IPR057739">
    <property type="entry name" value="Glyco_hydro_29_N"/>
</dbReference>
<dbReference type="GO" id="GO:0005975">
    <property type="term" value="P:carbohydrate metabolic process"/>
    <property type="evidence" value="ECO:0007669"/>
    <property type="project" value="InterPro"/>
</dbReference>
<dbReference type="InterPro" id="IPR017853">
    <property type="entry name" value="GH"/>
</dbReference>
<accession>A0A7X4YS00</accession>
<gene>
    <name evidence="4" type="ORF">GT003_15720</name>
</gene>
<dbReference type="InterPro" id="IPR040794">
    <property type="entry name" value="CE2_N"/>
</dbReference>
<feature type="domain" description="Carbohydrate esterase 2 N-terminal" evidence="3">
    <location>
        <begin position="648"/>
        <end position="734"/>
    </location>
</feature>
<dbReference type="Gene3D" id="3.20.20.80">
    <property type="entry name" value="Glycosidases"/>
    <property type="match status" value="1"/>
</dbReference>
<feature type="signal peptide" evidence="1">
    <location>
        <begin position="1"/>
        <end position="31"/>
    </location>
</feature>
<organism evidence="4 5">
    <name type="scientific">Paenibacillus sacheonensis</name>
    <dbReference type="NCBI Taxonomy" id="742054"/>
    <lineage>
        <taxon>Bacteria</taxon>
        <taxon>Bacillati</taxon>
        <taxon>Bacillota</taxon>
        <taxon>Bacilli</taxon>
        <taxon>Bacillales</taxon>
        <taxon>Paenibacillaceae</taxon>
        <taxon>Paenibacillus</taxon>
    </lineage>
</organism>
<keyword evidence="5" id="KW-1185">Reference proteome</keyword>
<evidence type="ECO:0000313" key="5">
    <source>
        <dbReference type="Proteomes" id="UP000558113"/>
    </source>
</evidence>
<proteinExistence type="predicted"/>
<evidence type="ECO:0000259" key="3">
    <source>
        <dbReference type="Pfam" id="PF17996"/>
    </source>
</evidence>
<feature type="chain" id="PRO_5031223787" description="Alpha-L-fucosidase" evidence="1">
    <location>
        <begin position="32"/>
        <end position="745"/>
    </location>
</feature>
<evidence type="ECO:0000313" key="4">
    <source>
        <dbReference type="EMBL" id="NBC70449.1"/>
    </source>
</evidence>
<dbReference type="Pfam" id="PF01120">
    <property type="entry name" value="Alpha_L_fucos"/>
    <property type="match status" value="1"/>
</dbReference>
<protein>
    <recommendedName>
        <fullName evidence="6">Alpha-L-fucosidase</fullName>
    </recommendedName>
</protein>
<evidence type="ECO:0000256" key="1">
    <source>
        <dbReference type="SAM" id="SignalP"/>
    </source>
</evidence>
<dbReference type="Proteomes" id="UP000558113">
    <property type="component" value="Unassembled WGS sequence"/>
</dbReference>
<sequence length="745" mass="81396">MKAVFRKIALAAMFAVIASLLVLLPSNEAEAQTYNSNTDWFMQGKYGLFVQWLYGGGDITGDWNTLVNGFDVDYFAKQVHETGAQYVIFTLGQNSGYFASPNAAYDTLVGRNSATTKMSTRDLPADLYDALSPYGIKLMLYMPARSPSDDPNPVTTALGDPTPIYDNLAPQAFQAKWENIIQEWSDRYGSKVAGWWFDGTYNTGPTYGKPDISQAYTNYSAAHNFQTFAAAAKHGNADAIVSFDPGLVVEAPMTTYADYITGEQNVLQYVPSQYNSAPFSRWIGGVQWSETAYQGYDWARNGMKYTTLDLTNYFSTVTNQSGVISIGPNVNKYGHINAAQYAQLVNMHNALAGVGPGVSVTDDNDGSIAYSGTWSTSVPSGTGYYNNTGHFTTTPGSYAQYTFNGTNVVWTGVKGPDHGTVDIYIDGILDNRVNLYAAHRYVNTAIYSKVGLTNGSHTIKILARSDKDTASTGYYMEVDRFNITSGTPSVTDDSAGGVSYSGTWSTSVPTGTGYYNDTGHVSTASGSYAQYTFSGSSIEWYGILGPDHGKADVYIDGVFDQTVDLYRANRYLDNLLFVKRGLSNASHTIKITARSDKNASSTGYYVEVDRFNSSRGTPITKMDDRDSQLVYSGSWNTGIATGTGYYKDTGHYTTSAGAYMQAAFNGTSVEWRGKLDADHGMADVYIDGVLDQTVDLYSELRYDDVAVYRKQDLTSGAHTIKVVARSDKNASSTNYYVEVDALVYQ</sequence>
<evidence type="ECO:0000259" key="2">
    <source>
        <dbReference type="Pfam" id="PF01120"/>
    </source>
</evidence>
<evidence type="ECO:0008006" key="6">
    <source>
        <dbReference type="Google" id="ProtNLM"/>
    </source>
</evidence>
<comment type="caution">
    <text evidence="4">The sequence shown here is derived from an EMBL/GenBank/DDBJ whole genome shotgun (WGS) entry which is preliminary data.</text>
</comment>
<dbReference type="GO" id="GO:0004560">
    <property type="term" value="F:alpha-L-fucosidase activity"/>
    <property type="evidence" value="ECO:0007669"/>
    <property type="project" value="InterPro"/>
</dbReference>
<dbReference type="EMBL" id="JAAAMU010000007">
    <property type="protein sequence ID" value="NBC70449.1"/>
    <property type="molecule type" value="Genomic_DNA"/>
</dbReference>
<feature type="domain" description="Glycoside hydrolase family 29 N-terminal" evidence="2">
    <location>
        <begin position="37"/>
        <end position="268"/>
    </location>
</feature>
<dbReference type="SUPFAM" id="SSF51445">
    <property type="entry name" value="(Trans)glycosidases"/>
    <property type="match status" value="1"/>
</dbReference>
<dbReference type="Pfam" id="PF17996">
    <property type="entry name" value="CE2_N"/>
    <property type="match status" value="1"/>
</dbReference>
<dbReference type="Gene3D" id="2.60.120.260">
    <property type="entry name" value="Galactose-binding domain-like"/>
    <property type="match status" value="3"/>
</dbReference>
<dbReference type="OrthoDB" id="9807519at2"/>
<keyword evidence="1" id="KW-0732">Signal</keyword>